<organism evidence="4 5">
    <name type="scientific">Helobdella robusta</name>
    <name type="common">Californian leech</name>
    <dbReference type="NCBI Taxonomy" id="6412"/>
    <lineage>
        <taxon>Eukaryota</taxon>
        <taxon>Metazoa</taxon>
        <taxon>Spiralia</taxon>
        <taxon>Lophotrochozoa</taxon>
        <taxon>Annelida</taxon>
        <taxon>Clitellata</taxon>
        <taxon>Hirudinea</taxon>
        <taxon>Rhynchobdellida</taxon>
        <taxon>Glossiphoniidae</taxon>
        <taxon>Helobdella</taxon>
    </lineage>
</organism>
<dbReference type="STRING" id="6412.T1ETL4"/>
<evidence type="ECO:0000313" key="5">
    <source>
        <dbReference type="Proteomes" id="UP000015101"/>
    </source>
</evidence>
<dbReference type="EMBL" id="AMQM01001283">
    <property type="status" value="NOT_ANNOTATED_CDS"/>
    <property type="molecule type" value="Genomic_DNA"/>
</dbReference>
<feature type="compositionally biased region" description="Basic and acidic residues" evidence="1">
    <location>
        <begin position="72"/>
        <end position="81"/>
    </location>
</feature>
<dbReference type="GeneID" id="20199914"/>
<evidence type="ECO:0000313" key="3">
    <source>
        <dbReference type="EMBL" id="ESN96014.1"/>
    </source>
</evidence>
<reference evidence="5" key="1">
    <citation type="submission" date="2012-12" db="EMBL/GenBank/DDBJ databases">
        <authorList>
            <person name="Hellsten U."/>
            <person name="Grimwood J."/>
            <person name="Chapman J.A."/>
            <person name="Shapiro H."/>
            <person name="Aerts A."/>
            <person name="Otillar R.P."/>
            <person name="Terry A.Y."/>
            <person name="Boore J.L."/>
            <person name="Simakov O."/>
            <person name="Marletaz F."/>
            <person name="Cho S.-J."/>
            <person name="Edsinger-Gonzales E."/>
            <person name="Havlak P."/>
            <person name="Kuo D.-H."/>
            <person name="Larsson T."/>
            <person name="Lv J."/>
            <person name="Arendt D."/>
            <person name="Savage R."/>
            <person name="Osoegawa K."/>
            <person name="de Jong P."/>
            <person name="Lindberg D.R."/>
            <person name="Seaver E.C."/>
            <person name="Weisblat D.A."/>
            <person name="Putnam N.H."/>
            <person name="Grigoriev I.V."/>
            <person name="Rokhsar D.S."/>
        </authorList>
    </citation>
    <scope>NUCLEOTIDE SEQUENCE</scope>
</reference>
<keyword evidence="5" id="KW-1185">Reference proteome</keyword>
<evidence type="ECO:0000259" key="2">
    <source>
        <dbReference type="Pfam" id="PF14740"/>
    </source>
</evidence>
<dbReference type="InterPro" id="IPR039304">
    <property type="entry name" value="DNAAF3"/>
</dbReference>
<feature type="domain" description="Dynein assembly factor 3 C-terminal" evidence="2">
    <location>
        <begin position="2"/>
        <end position="192"/>
    </location>
</feature>
<evidence type="ECO:0000256" key="1">
    <source>
        <dbReference type="SAM" id="MobiDB-lite"/>
    </source>
</evidence>
<dbReference type="AlphaFoldDB" id="T1ETL4"/>
<proteinExistence type="predicted"/>
<name>T1ETL4_HELRO</name>
<dbReference type="GO" id="GO:0070286">
    <property type="term" value="P:axonemal dynein complex assembly"/>
    <property type="evidence" value="ECO:0007669"/>
    <property type="project" value="InterPro"/>
</dbReference>
<dbReference type="Pfam" id="PF14740">
    <property type="entry name" value="DUF4471"/>
    <property type="match status" value="1"/>
</dbReference>
<reference evidence="4" key="3">
    <citation type="submission" date="2015-06" db="UniProtKB">
        <authorList>
            <consortium name="EnsemblMetazoa"/>
        </authorList>
    </citation>
    <scope>IDENTIFICATION</scope>
</reference>
<dbReference type="InParanoid" id="T1ETL4"/>
<dbReference type="OrthoDB" id="538817at2759"/>
<dbReference type="EMBL" id="KB097495">
    <property type="protein sequence ID" value="ESN96014.1"/>
    <property type="molecule type" value="Genomic_DNA"/>
</dbReference>
<evidence type="ECO:0000313" key="4">
    <source>
        <dbReference type="EnsemblMetazoa" id="HelroP163038"/>
    </source>
</evidence>
<feature type="compositionally biased region" description="Basic and acidic residues" evidence="1">
    <location>
        <begin position="89"/>
        <end position="99"/>
    </location>
</feature>
<dbReference type="CTD" id="20199914"/>
<gene>
    <name evidence="4" type="primary">20199914</name>
    <name evidence="3" type="ORF">HELRODRAFT_163038</name>
</gene>
<dbReference type="EnsemblMetazoa" id="HelroT163038">
    <property type="protein sequence ID" value="HelroP163038"/>
    <property type="gene ID" value="HelroG163038"/>
</dbReference>
<sequence>MVSMRGYWGDIILSPYVSFAIQSDNKEFFLRRNNKLVKTSQEVAQYNTEEIINMIFKKSSNVNNCCEGGEDDGGKKDGDDGRNEDDDAAHESKHYNGNDDDGFHKLDNVRINFLPTSIMEKIHDKSKFQELFHVVYVGTSHWDCINENLASIMKSPCNIYVETCKFLLDLKVDQMKSLNDNVNNLLAKVHCKGKDMDANDAHAHYTYAIQTSPTNLSNPSN</sequence>
<dbReference type="PANTHER" id="PTHR22118">
    <property type="entry name" value="DYNEIN ASSEMBLY FACTOR 3, AXONEMAL"/>
    <property type="match status" value="1"/>
</dbReference>
<dbReference type="InterPro" id="IPR028235">
    <property type="entry name" value="DNAAF3_C"/>
</dbReference>
<protein>
    <recommendedName>
        <fullName evidence="2">Dynein assembly factor 3 C-terminal domain-containing protein</fullName>
    </recommendedName>
</protein>
<dbReference type="KEGG" id="hro:HELRODRAFT_163038"/>
<dbReference type="HOGENOM" id="CLU_1251871_0_0_1"/>
<dbReference type="Proteomes" id="UP000015101">
    <property type="component" value="Unassembled WGS sequence"/>
</dbReference>
<dbReference type="PANTHER" id="PTHR22118:SF14">
    <property type="entry name" value="DYNEIN AXONEMAL ASSEMBLY FACTOR 3"/>
    <property type="match status" value="1"/>
</dbReference>
<feature type="region of interest" description="Disordered" evidence="1">
    <location>
        <begin position="67"/>
        <end position="99"/>
    </location>
</feature>
<dbReference type="RefSeq" id="XP_009025280.1">
    <property type="nucleotide sequence ID" value="XM_009027032.1"/>
</dbReference>
<reference evidence="3 5" key="2">
    <citation type="journal article" date="2013" name="Nature">
        <title>Insights into bilaterian evolution from three spiralian genomes.</title>
        <authorList>
            <person name="Simakov O."/>
            <person name="Marletaz F."/>
            <person name="Cho S.J."/>
            <person name="Edsinger-Gonzales E."/>
            <person name="Havlak P."/>
            <person name="Hellsten U."/>
            <person name="Kuo D.H."/>
            <person name="Larsson T."/>
            <person name="Lv J."/>
            <person name="Arendt D."/>
            <person name="Savage R."/>
            <person name="Osoegawa K."/>
            <person name="de Jong P."/>
            <person name="Grimwood J."/>
            <person name="Chapman J.A."/>
            <person name="Shapiro H."/>
            <person name="Aerts A."/>
            <person name="Otillar R.P."/>
            <person name="Terry A.Y."/>
            <person name="Boore J.L."/>
            <person name="Grigoriev I.V."/>
            <person name="Lindberg D.R."/>
            <person name="Seaver E.C."/>
            <person name="Weisblat D.A."/>
            <person name="Putnam N.H."/>
            <person name="Rokhsar D.S."/>
        </authorList>
    </citation>
    <scope>NUCLEOTIDE SEQUENCE</scope>
</reference>
<dbReference type="OMA" id="WDCINEN"/>
<accession>T1ETL4</accession>